<protein>
    <submittedName>
        <fullName evidence="1">Uncharacterized protein</fullName>
    </submittedName>
</protein>
<gene>
    <name evidence="1" type="ORF">PSON_ATCC_30995.1.T0050322</name>
</gene>
<reference evidence="1" key="1">
    <citation type="submission" date="2021-01" db="EMBL/GenBank/DDBJ databases">
        <authorList>
            <consortium name="Genoscope - CEA"/>
            <person name="William W."/>
        </authorList>
    </citation>
    <scope>NUCLEOTIDE SEQUENCE</scope>
</reference>
<dbReference type="AlphaFoldDB" id="A0A8S1KE22"/>
<keyword evidence="2" id="KW-1185">Reference proteome</keyword>
<sequence length="58" mass="6938">MKFNKKNQYILKLSSLIIHLTTFLFQSGFLYSQYKQINQSTISQLRNVQRKTIQQISK</sequence>
<name>A0A8S1KE22_9CILI</name>
<evidence type="ECO:0000313" key="1">
    <source>
        <dbReference type="EMBL" id="CAD8051042.1"/>
    </source>
</evidence>
<dbReference type="EMBL" id="CAJJDN010000005">
    <property type="protein sequence ID" value="CAD8051042.1"/>
    <property type="molecule type" value="Genomic_DNA"/>
</dbReference>
<accession>A0A8S1KE22</accession>
<comment type="caution">
    <text evidence="1">The sequence shown here is derived from an EMBL/GenBank/DDBJ whole genome shotgun (WGS) entry which is preliminary data.</text>
</comment>
<dbReference type="Proteomes" id="UP000692954">
    <property type="component" value="Unassembled WGS sequence"/>
</dbReference>
<proteinExistence type="predicted"/>
<organism evidence="1 2">
    <name type="scientific">Paramecium sonneborni</name>
    <dbReference type="NCBI Taxonomy" id="65129"/>
    <lineage>
        <taxon>Eukaryota</taxon>
        <taxon>Sar</taxon>
        <taxon>Alveolata</taxon>
        <taxon>Ciliophora</taxon>
        <taxon>Intramacronucleata</taxon>
        <taxon>Oligohymenophorea</taxon>
        <taxon>Peniculida</taxon>
        <taxon>Parameciidae</taxon>
        <taxon>Paramecium</taxon>
    </lineage>
</organism>
<evidence type="ECO:0000313" key="2">
    <source>
        <dbReference type="Proteomes" id="UP000692954"/>
    </source>
</evidence>